<dbReference type="Pfam" id="PF06695">
    <property type="entry name" value="Sm_multidrug_ex"/>
    <property type="match status" value="1"/>
</dbReference>
<comment type="caution">
    <text evidence="2">The sequence shown here is derived from an EMBL/GenBank/DDBJ whole genome shotgun (WGS) entry which is preliminary data.</text>
</comment>
<dbReference type="PANTHER" id="PTHR36007:SF2">
    <property type="entry name" value="TRANSPORT PROTEIN-RELATED"/>
    <property type="match status" value="1"/>
</dbReference>
<dbReference type="InterPro" id="IPR009577">
    <property type="entry name" value="Sm_multidrug_ex"/>
</dbReference>
<protein>
    <submittedName>
        <fullName evidence="2">Ligand-binding protein SH3</fullName>
    </submittedName>
</protein>
<keyword evidence="1" id="KW-0812">Transmembrane</keyword>
<dbReference type="AlphaFoldDB" id="A0A0S7Y5U4"/>
<name>A0A0S7Y5U4_UNCSA</name>
<feature type="transmembrane region" description="Helical" evidence="1">
    <location>
        <begin position="136"/>
        <end position="158"/>
    </location>
</feature>
<gene>
    <name evidence="2" type="ORF">AMJ44_01090</name>
</gene>
<dbReference type="EMBL" id="LIZX01000009">
    <property type="protein sequence ID" value="KPJ70054.1"/>
    <property type="molecule type" value="Genomic_DNA"/>
</dbReference>
<reference evidence="2 3" key="1">
    <citation type="journal article" date="2015" name="Microbiome">
        <title>Genomic resolution of linkages in carbon, nitrogen, and sulfur cycling among widespread estuary sediment bacteria.</title>
        <authorList>
            <person name="Baker B.J."/>
            <person name="Lazar C.S."/>
            <person name="Teske A.P."/>
            <person name="Dick G.J."/>
        </authorList>
    </citation>
    <scope>NUCLEOTIDE SEQUENCE [LARGE SCALE GENOMIC DNA]</scope>
    <source>
        <strain evidence="2">DG_54_3</strain>
    </source>
</reference>
<accession>A0A0S7Y5U4</accession>
<organism evidence="2 3">
    <name type="scientific">candidate division WOR-1 bacterium DG_54_3</name>
    <dbReference type="NCBI Taxonomy" id="1703775"/>
    <lineage>
        <taxon>Bacteria</taxon>
        <taxon>Bacillati</taxon>
        <taxon>Saganbacteria</taxon>
    </lineage>
</organism>
<evidence type="ECO:0000313" key="3">
    <source>
        <dbReference type="Proteomes" id="UP000051861"/>
    </source>
</evidence>
<proteinExistence type="predicted"/>
<dbReference type="PANTHER" id="PTHR36007">
    <property type="entry name" value="TRANSPORT PROTEIN-RELATED"/>
    <property type="match status" value="1"/>
</dbReference>
<feature type="transmembrane region" description="Helical" evidence="1">
    <location>
        <begin position="18"/>
        <end position="39"/>
    </location>
</feature>
<keyword evidence="1" id="KW-1133">Transmembrane helix</keyword>
<sequence length="159" mass="18042">MLNDFVELLRNFHLNREFIVLVVSMMPIFELRGAIPLAVLHFKMPVLTAFMISWIGNLLPVLPIIYFLEPIRKALSNIKFINRFFTWLYARTYKRSKKVMRLGAIGLSLFVAIPLPVTGAWTGSVVAILFDIKPRYAFPAIILGVTIAGIVVSSLVFLF</sequence>
<feature type="transmembrane region" description="Helical" evidence="1">
    <location>
        <begin position="46"/>
        <end position="68"/>
    </location>
</feature>
<keyword evidence="1" id="KW-0472">Membrane</keyword>
<dbReference type="Proteomes" id="UP000051861">
    <property type="component" value="Unassembled WGS sequence"/>
</dbReference>
<feature type="transmembrane region" description="Helical" evidence="1">
    <location>
        <begin position="102"/>
        <end position="130"/>
    </location>
</feature>
<evidence type="ECO:0000256" key="1">
    <source>
        <dbReference type="SAM" id="Phobius"/>
    </source>
</evidence>
<evidence type="ECO:0000313" key="2">
    <source>
        <dbReference type="EMBL" id="KPJ70054.1"/>
    </source>
</evidence>